<evidence type="ECO:0000313" key="5">
    <source>
        <dbReference type="Proteomes" id="UP000038011"/>
    </source>
</evidence>
<dbReference type="InterPro" id="IPR051122">
    <property type="entry name" value="SDR_DHRS6-like"/>
</dbReference>
<proteinExistence type="inferred from homology"/>
<comment type="similarity">
    <text evidence="1">Belongs to the short-chain dehydrogenases/reductases (SDR) family.</text>
</comment>
<dbReference type="InterPro" id="IPR036291">
    <property type="entry name" value="NAD(P)-bd_dom_sf"/>
</dbReference>
<dbReference type="PATRIC" id="fig|1514904.3.peg.1895"/>
<evidence type="ECO:0000256" key="3">
    <source>
        <dbReference type="ARBA" id="ARBA00023027"/>
    </source>
</evidence>
<dbReference type="PRINTS" id="PR00080">
    <property type="entry name" value="SDRFAMILY"/>
</dbReference>
<dbReference type="Proteomes" id="UP000038011">
    <property type="component" value="Unassembled WGS sequence"/>
</dbReference>
<evidence type="ECO:0008006" key="6">
    <source>
        <dbReference type="Google" id="ProtNLM"/>
    </source>
</evidence>
<name>A0A0M9GLA1_9HYPH</name>
<keyword evidence="3" id="KW-0520">NAD</keyword>
<keyword evidence="5" id="KW-1185">Reference proteome</keyword>
<protein>
    <recommendedName>
        <fullName evidence="6">Oxidoreductase</fullName>
    </recommendedName>
</protein>
<evidence type="ECO:0000313" key="4">
    <source>
        <dbReference type="EMBL" id="KPB00410.1"/>
    </source>
</evidence>
<dbReference type="OrthoDB" id="9789398at2"/>
<dbReference type="GO" id="GO:0016491">
    <property type="term" value="F:oxidoreductase activity"/>
    <property type="evidence" value="ECO:0007669"/>
    <property type="project" value="UniProtKB-KW"/>
</dbReference>
<dbReference type="Pfam" id="PF13561">
    <property type="entry name" value="adh_short_C2"/>
    <property type="match status" value="1"/>
</dbReference>
<dbReference type="EMBL" id="JXMU01000022">
    <property type="protein sequence ID" value="KPB00410.1"/>
    <property type="molecule type" value="Genomic_DNA"/>
</dbReference>
<dbReference type="InterPro" id="IPR002347">
    <property type="entry name" value="SDR_fam"/>
</dbReference>
<dbReference type="STRING" id="1514904.SU32_13805"/>
<evidence type="ECO:0000256" key="1">
    <source>
        <dbReference type="ARBA" id="ARBA00006484"/>
    </source>
</evidence>
<dbReference type="SUPFAM" id="SSF51735">
    <property type="entry name" value="NAD(P)-binding Rossmann-fold domains"/>
    <property type="match status" value="1"/>
</dbReference>
<organism evidence="4 5">
    <name type="scientific">Ahrensia marina</name>
    <dbReference type="NCBI Taxonomy" id="1514904"/>
    <lineage>
        <taxon>Bacteria</taxon>
        <taxon>Pseudomonadati</taxon>
        <taxon>Pseudomonadota</taxon>
        <taxon>Alphaproteobacteria</taxon>
        <taxon>Hyphomicrobiales</taxon>
        <taxon>Ahrensiaceae</taxon>
        <taxon>Ahrensia</taxon>
    </lineage>
</organism>
<dbReference type="PANTHER" id="PTHR43477">
    <property type="entry name" value="DIHYDROANTICAPSIN 7-DEHYDROGENASE"/>
    <property type="match status" value="1"/>
</dbReference>
<dbReference type="PANTHER" id="PTHR43477:SF4">
    <property type="entry name" value="DEHYDROGENASE_REDUCTASE SDR FAMILY MEMBER 6"/>
    <property type="match status" value="1"/>
</dbReference>
<reference evidence="4 5" key="1">
    <citation type="submission" date="2015-01" db="EMBL/GenBank/DDBJ databases">
        <title>Ahrensia donghaiensis sp. nov., a novel dimethylsulphoniopropionate-cleavage bacterium isolated from seawater and emended descriptions of the genus Ahrensia and Ahrensia kielensis.</title>
        <authorList>
            <person name="Liu J."/>
        </authorList>
    </citation>
    <scope>NUCLEOTIDE SEQUENCE [LARGE SCALE GENOMIC DNA]</scope>
    <source>
        <strain evidence="4 5">LZD062</strain>
    </source>
</reference>
<comment type="caution">
    <text evidence="4">The sequence shown here is derived from an EMBL/GenBank/DDBJ whole genome shotgun (WGS) entry which is preliminary data.</text>
</comment>
<accession>A0A0M9GLA1</accession>
<dbReference type="Gene3D" id="3.40.50.720">
    <property type="entry name" value="NAD(P)-binding Rossmann-like Domain"/>
    <property type="match status" value="1"/>
</dbReference>
<gene>
    <name evidence="4" type="ORF">SU32_13805</name>
</gene>
<keyword evidence="2" id="KW-0560">Oxidoreductase</keyword>
<evidence type="ECO:0000256" key="2">
    <source>
        <dbReference type="ARBA" id="ARBA00023002"/>
    </source>
</evidence>
<dbReference type="RefSeq" id="WP_053999962.1">
    <property type="nucleotide sequence ID" value="NZ_JXMU01000022.1"/>
</dbReference>
<sequence>MTKRLDGKIAVVTAAGQGIGRAIAQMFHDEGAQVYASDIDAAKLEKAPFKDIRSLDVTNTGAVQDYAAQVGAIDILVNVAGYVHHGSVLDCDEDAWDRSFDINVKSMHRTIKAFLPDMIERASAKGTSGSIINLSSGASSLKGAPNRYAYGSTKAAVIGLTKSVAVDFIQQNIRCNAICPGTVHSPSWEERVGELGKSLGSYEEAHAQFVARQPMGRVGTADEIAALALYLAEDASAFTTGTAMPIDGGWTL</sequence>
<dbReference type="AlphaFoldDB" id="A0A0M9GLA1"/>
<dbReference type="PRINTS" id="PR00081">
    <property type="entry name" value="GDHRDH"/>
</dbReference>
<dbReference type="FunFam" id="3.40.50.720:FF:000084">
    <property type="entry name" value="Short-chain dehydrogenase reductase"/>
    <property type="match status" value="1"/>
</dbReference>